<dbReference type="InterPro" id="IPR023210">
    <property type="entry name" value="NADP_OxRdtase_dom"/>
</dbReference>
<dbReference type="KEGG" id="pmaw:MACH26_09120"/>
<evidence type="ECO:0000256" key="3">
    <source>
        <dbReference type="ARBA" id="ARBA00023002"/>
    </source>
</evidence>
<feature type="domain" description="NADP-dependent oxidoreductase" evidence="8">
    <location>
        <begin position="15"/>
        <end position="270"/>
    </location>
</feature>
<comment type="catalytic activity">
    <reaction evidence="4">
        <text>hydroxyacetone + NADP(+) = methylglyoxal + NADPH + H(+)</text>
        <dbReference type="Rhea" id="RHEA:27986"/>
        <dbReference type="ChEBI" id="CHEBI:15378"/>
        <dbReference type="ChEBI" id="CHEBI:17158"/>
        <dbReference type="ChEBI" id="CHEBI:27957"/>
        <dbReference type="ChEBI" id="CHEBI:57783"/>
        <dbReference type="ChEBI" id="CHEBI:58349"/>
    </reaction>
</comment>
<comment type="similarity">
    <text evidence="1">Belongs to the aldo/keto reductase family.</text>
</comment>
<feature type="binding site" evidence="6">
    <location>
        <position position="111"/>
    </location>
    <ligand>
        <name>substrate</name>
    </ligand>
</feature>
<dbReference type="FunFam" id="3.20.20.100:FF:000002">
    <property type="entry name" value="2,5-diketo-D-gluconic acid reductase A"/>
    <property type="match status" value="1"/>
</dbReference>
<dbReference type="PRINTS" id="PR00069">
    <property type="entry name" value="ALDKETRDTASE"/>
</dbReference>
<evidence type="ECO:0000256" key="4">
    <source>
        <dbReference type="ARBA" id="ARBA00049445"/>
    </source>
</evidence>
<dbReference type="InterPro" id="IPR036812">
    <property type="entry name" value="NAD(P)_OxRdtase_dom_sf"/>
</dbReference>
<dbReference type="InterPro" id="IPR020471">
    <property type="entry name" value="AKR"/>
</dbReference>
<evidence type="ECO:0000256" key="1">
    <source>
        <dbReference type="ARBA" id="ARBA00007905"/>
    </source>
</evidence>
<dbReference type="Proteomes" id="UP001333710">
    <property type="component" value="Chromosome"/>
</dbReference>
<evidence type="ECO:0000256" key="5">
    <source>
        <dbReference type="PIRSR" id="PIRSR000097-1"/>
    </source>
</evidence>
<dbReference type="Pfam" id="PF00248">
    <property type="entry name" value="Aldo_ket_red"/>
    <property type="match status" value="1"/>
</dbReference>
<gene>
    <name evidence="9" type="ORF">MACH26_09120</name>
</gene>
<dbReference type="CDD" id="cd19071">
    <property type="entry name" value="AKR_AKR1-5-like"/>
    <property type="match status" value="1"/>
</dbReference>
<evidence type="ECO:0000313" key="9">
    <source>
        <dbReference type="EMBL" id="BDX05391.1"/>
    </source>
</evidence>
<keyword evidence="10" id="KW-1185">Reference proteome</keyword>
<dbReference type="AlphaFoldDB" id="A0AA48HFF3"/>
<sequence length="293" mass="33050">MKNIQLNNGLTIPQIGFGTAAIGQWQQDDQHVEDVVLSAIEAGYRHLDTASVYGNERSVGQAIAESGIPREEFFITTKVWDTEQGEHSTQQALQRSLQRLQLDYVDLYLVHWPNPEKTQKTWQAMETLHAQGKIRSLGLSNFRKSDIQQILDFAEIKPVYNQLEIHPYLQQQELVRYCEAQDIAVSCWSPLGSGSWSGVAIEEKPVSDRVIKQIADKYQVSTAQVILKWDLQKERIIIPKSETLKNIQSNLNPGNFTLTDEDIAAIDALDKGHRYGADPDTALQGNLNIKVPD</sequence>
<dbReference type="EMBL" id="AP027272">
    <property type="protein sequence ID" value="BDX05391.1"/>
    <property type="molecule type" value="Genomic_DNA"/>
</dbReference>
<dbReference type="PANTHER" id="PTHR43827">
    <property type="entry name" value="2,5-DIKETO-D-GLUCONIC ACID REDUCTASE"/>
    <property type="match status" value="1"/>
</dbReference>
<keyword evidence="3" id="KW-0560">Oxidoreductase</keyword>
<keyword evidence="2" id="KW-0521">NADP</keyword>
<dbReference type="InterPro" id="IPR018170">
    <property type="entry name" value="Aldo/ket_reductase_CS"/>
</dbReference>
<feature type="site" description="Lowers pKa of active site Tyr" evidence="7">
    <location>
        <position position="78"/>
    </location>
</feature>
<proteinExistence type="inferred from homology"/>
<dbReference type="PROSITE" id="PS00798">
    <property type="entry name" value="ALDOKETO_REDUCTASE_1"/>
    <property type="match status" value="1"/>
</dbReference>
<feature type="active site" description="Proton donor" evidence="5">
    <location>
        <position position="53"/>
    </location>
</feature>
<dbReference type="PANTHER" id="PTHR43827:SF3">
    <property type="entry name" value="NADP-DEPENDENT OXIDOREDUCTASE DOMAIN-CONTAINING PROTEIN"/>
    <property type="match status" value="1"/>
</dbReference>
<dbReference type="SUPFAM" id="SSF51430">
    <property type="entry name" value="NAD(P)-linked oxidoreductase"/>
    <property type="match status" value="1"/>
</dbReference>
<accession>A0AA48HFF3</accession>
<evidence type="ECO:0000256" key="2">
    <source>
        <dbReference type="ARBA" id="ARBA00022857"/>
    </source>
</evidence>
<evidence type="ECO:0000313" key="10">
    <source>
        <dbReference type="Proteomes" id="UP001333710"/>
    </source>
</evidence>
<dbReference type="PIRSF" id="PIRSF000097">
    <property type="entry name" value="AKR"/>
    <property type="match status" value="1"/>
</dbReference>
<organism evidence="9 10">
    <name type="scientific">Planctobacterium marinum</name>
    <dbReference type="NCBI Taxonomy" id="1631968"/>
    <lineage>
        <taxon>Bacteria</taxon>
        <taxon>Pseudomonadati</taxon>
        <taxon>Pseudomonadota</taxon>
        <taxon>Gammaproteobacteria</taxon>
        <taxon>Alteromonadales</taxon>
        <taxon>Alteromonadaceae</taxon>
        <taxon>Planctobacterium</taxon>
    </lineage>
</organism>
<dbReference type="Gene3D" id="3.20.20.100">
    <property type="entry name" value="NADP-dependent oxidoreductase domain"/>
    <property type="match status" value="1"/>
</dbReference>
<protein>
    <submittedName>
        <fullName evidence="9">Oxidoreductase</fullName>
    </submittedName>
</protein>
<dbReference type="PROSITE" id="PS00062">
    <property type="entry name" value="ALDOKETO_REDUCTASE_2"/>
    <property type="match status" value="1"/>
</dbReference>
<evidence type="ECO:0000256" key="7">
    <source>
        <dbReference type="PIRSR" id="PIRSR000097-3"/>
    </source>
</evidence>
<evidence type="ECO:0000256" key="6">
    <source>
        <dbReference type="PIRSR" id="PIRSR000097-2"/>
    </source>
</evidence>
<evidence type="ECO:0000259" key="8">
    <source>
        <dbReference type="Pfam" id="PF00248"/>
    </source>
</evidence>
<dbReference type="RefSeq" id="WP_338291361.1">
    <property type="nucleotide sequence ID" value="NZ_AP027272.1"/>
</dbReference>
<name>A0AA48HFF3_9ALTE</name>
<reference evidence="9" key="1">
    <citation type="submission" date="2023-01" db="EMBL/GenBank/DDBJ databases">
        <title>Complete genome sequence of Planctobacterium marinum strain Dej080120_11.</title>
        <authorList>
            <person name="Ueki S."/>
            <person name="Maruyama F."/>
        </authorList>
    </citation>
    <scope>NUCLEOTIDE SEQUENCE</scope>
    <source>
        <strain evidence="9">Dej080120_11</strain>
    </source>
</reference>
<dbReference type="GO" id="GO:0016616">
    <property type="term" value="F:oxidoreductase activity, acting on the CH-OH group of donors, NAD or NADP as acceptor"/>
    <property type="evidence" value="ECO:0007669"/>
    <property type="project" value="UniProtKB-ARBA"/>
</dbReference>